<dbReference type="GeneID" id="27728173"/>
<evidence type="ECO:0000256" key="1">
    <source>
        <dbReference type="SAM" id="MobiDB-lite"/>
    </source>
</evidence>
<dbReference type="KEGG" id="sapo:SAPIO_CDS9101"/>
<keyword evidence="3" id="KW-1185">Reference proteome</keyword>
<comment type="caution">
    <text evidence="2">The sequence shown here is derived from an EMBL/GenBank/DDBJ whole genome shotgun (WGS) entry which is preliminary data.</text>
</comment>
<accession>A0A084FYC7</accession>
<feature type="region of interest" description="Disordered" evidence="1">
    <location>
        <begin position="590"/>
        <end position="716"/>
    </location>
</feature>
<feature type="region of interest" description="Disordered" evidence="1">
    <location>
        <begin position="1"/>
        <end position="23"/>
    </location>
</feature>
<dbReference type="HOGENOM" id="CLU_385938_0_0_1"/>
<dbReference type="VEuPathDB" id="FungiDB:SAPIO_CDS9101"/>
<feature type="compositionally biased region" description="Low complexity" evidence="1">
    <location>
        <begin position="160"/>
        <end position="169"/>
    </location>
</feature>
<dbReference type="OrthoDB" id="2993351at2759"/>
<sequence length="716" mass="79546">MDYPRTPSSNDILTNPNSLTPLRSIIPTIPSSFLLSLNPFSPSSTEMAEPEPSSNSEPAPSSIMGPRPSSSDDALKNGNPTSNASQFDAGSATTALDSGDSSGASTKATGTRDPIDSKAGAAETSEKPAAMDPSAIADAEHEGEKVDEKADEKPVPPKKGILASAARRAGIGGADPSSSKAQRRVGFSDEIGIRIIKEPKPDLKERWHDFRVKVKEFLKEAYGPIPMPPPEEEDILFLNRPGNCQPDYDPPRRAAIESLSLEELAARIYPLKFLAEGRFCRVYSITDPKDRPQILKEFIFWGKWLLEGPKEDQALARLIATVPRPRGLLSDRDLKKFFPLVFNDPEVPTYTPVNGIVLDRIRPTSEEYRVHIIKRLVAPDLQASAISDPANQYCLLDLWLGALDAGNPTNQTVGQRSLGLNQIRAEIGDNGAINAAETMAIALAILHWGLNFDGYGVRFLVGCQLSPDHRPVYLSHVNGFKTFVPTVENVREILVPLYIRNRAWPRPAIEGFEGEMWRAFRRLYIDFSLYIIYRERRTMTVKDYAARWWLAGFFIRCIDRNMIPEPRLDNKHLPLPHKPYRRSAYDQYREFGPKPQIGSGQETEGEPSYKPTSKDGPPRKWGSRWRCGPDGQGDVPKSIDFVLPDPGEAQQREEDAGKSGNGKRLQIEGVNADNSENDNGEEENGKEENGKEEGGKENHDQENGKQENDKAKNTEI</sequence>
<proteinExistence type="predicted"/>
<dbReference type="RefSeq" id="XP_016639888.1">
    <property type="nucleotide sequence ID" value="XM_016790585.1"/>
</dbReference>
<name>A0A084FYC7_PSEDA</name>
<feature type="compositionally biased region" description="Polar residues" evidence="1">
    <location>
        <begin position="68"/>
        <end position="109"/>
    </location>
</feature>
<protein>
    <submittedName>
        <fullName evidence="2">Uncharacterized protein</fullName>
    </submittedName>
</protein>
<organism evidence="2 3">
    <name type="scientific">Pseudallescheria apiosperma</name>
    <name type="common">Scedosporium apiospermum</name>
    <dbReference type="NCBI Taxonomy" id="563466"/>
    <lineage>
        <taxon>Eukaryota</taxon>
        <taxon>Fungi</taxon>
        <taxon>Dikarya</taxon>
        <taxon>Ascomycota</taxon>
        <taxon>Pezizomycotina</taxon>
        <taxon>Sordariomycetes</taxon>
        <taxon>Hypocreomycetidae</taxon>
        <taxon>Microascales</taxon>
        <taxon>Microascaceae</taxon>
        <taxon>Scedosporium</taxon>
    </lineage>
</organism>
<gene>
    <name evidence="2" type="ORF">SAPIO_CDS9101</name>
</gene>
<feature type="compositionally biased region" description="Low complexity" evidence="1">
    <location>
        <begin position="36"/>
        <end position="62"/>
    </location>
</feature>
<feature type="compositionally biased region" description="Polar residues" evidence="1">
    <location>
        <begin position="1"/>
        <end position="21"/>
    </location>
</feature>
<feature type="compositionally biased region" description="Basic and acidic residues" evidence="1">
    <location>
        <begin position="686"/>
        <end position="716"/>
    </location>
</feature>
<evidence type="ECO:0000313" key="3">
    <source>
        <dbReference type="Proteomes" id="UP000028545"/>
    </source>
</evidence>
<evidence type="ECO:0000313" key="2">
    <source>
        <dbReference type="EMBL" id="KEZ40089.1"/>
    </source>
</evidence>
<dbReference type="Proteomes" id="UP000028545">
    <property type="component" value="Unassembled WGS sequence"/>
</dbReference>
<dbReference type="AlphaFoldDB" id="A0A084FYC7"/>
<feature type="region of interest" description="Disordered" evidence="1">
    <location>
        <begin position="36"/>
        <end position="183"/>
    </location>
</feature>
<feature type="compositionally biased region" description="Basic and acidic residues" evidence="1">
    <location>
        <begin position="138"/>
        <end position="155"/>
    </location>
</feature>
<feature type="compositionally biased region" description="Acidic residues" evidence="1">
    <location>
        <begin position="675"/>
        <end position="685"/>
    </location>
</feature>
<reference evidence="2 3" key="1">
    <citation type="journal article" date="2014" name="Genome Announc.">
        <title>Draft genome sequence of the pathogenic fungus Scedosporium apiospermum.</title>
        <authorList>
            <person name="Vandeputte P."/>
            <person name="Ghamrawi S."/>
            <person name="Rechenmann M."/>
            <person name="Iltis A."/>
            <person name="Giraud S."/>
            <person name="Fleury M."/>
            <person name="Thornton C."/>
            <person name="Delhaes L."/>
            <person name="Meyer W."/>
            <person name="Papon N."/>
            <person name="Bouchara J.P."/>
        </authorList>
    </citation>
    <scope>NUCLEOTIDE SEQUENCE [LARGE SCALE GENOMIC DNA]</scope>
    <source>
        <strain evidence="2 3">IHEM 14462</strain>
    </source>
</reference>
<dbReference type="EMBL" id="JOWA01000132">
    <property type="protein sequence ID" value="KEZ40089.1"/>
    <property type="molecule type" value="Genomic_DNA"/>
</dbReference>